<sequence>MLSSFLMSIVWDWDQTAKSCRTCCQPRRADGNRKAGEQLALEKTTLVARLDLLSLFQASFTLDWTPLLITHCFGPTKSAAAEL</sequence>
<reference evidence="1 2" key="1">
    <citation type="journal article" date="2023" name="bioRxiv">
        <title>High-quality genome assemblies of four members of thePodospora anserinaspecies complex.</title>
        <authorList>
            <person name="Ament-Velasquez S.L."/>
            <person name="Vogan A.A."/>
            <person name="Wallerman O."/>
            <person name="Hartmann F."/>
            <person name="Gautier V."/>
            <person name="Silar P."/>
            <person name="Giraud T."/>
            <person name="Johannesson H."/>
        </authorList>
    </citation>
    <scope>NUCLEOTIDE SEQUENCE [LARGE SCALE GENOMIC DNA]</scope>
    <source>
        <strain evidence="1 2">CBS 112042</strain>
    </source>
</reference>
<evidence type="ECO:0000313" key="1">
    <source>
        <dbReference type="EMBL" id="KAK4641566.1"/>
    </source>
</evidence>
<organism evidence="1 2">
    <name type="scientific">Podospora bellae-mahoneyi</name>
    <dbReference type="NCBI Taxonomy" id="2093777"/>
    <lineage>
        <taxon>Eukaryota</taxon>
        <taxon>Fungi</taxon>
        <taxon>Dikarya</taxon>
        <taxon>Ascomycota</taxon>
        <taxon>Pezizomycotina</taxon>
        <taxon>Sordariomycetes</taxon>
        <taxon>Sordariomycetidae</taxon>
        <taxon>Sordariales</taxon>
        <taxon>Podosporaceae</taxon>
        <taxon>Podospora</taxon>
    </lineage>
</organism>
<proteinExistence type="predicted"/>
<dbReference type="Proteomes" id="UP001322138">
    <property type="component" value="Unassembled WGS sequence"/>
</dbReference>
<keyword evidence="2" id="KW-1185">Reference proteome</keyword>
<accession>A0ABR0FC71</accession>
<dbReference type="RefSeq" id="XP_062730542.1">
    <property type="nucleotide sequence ID" value="XM_062872758.1"/>
</dbReference>
<evidence type="ECO:0000313" key="2">
    <source>
        <dbReference type="Proteomes" id="UP001322138"/>
    </source>
</evidence>
<comment type="caution">
    <text evidence="1">The sequence shown here is derived from an EMBL/GenBank/DDBJ whole genome shotgun (WGS) entry which is preliminary data.</text>
</comment>
<dbReference type="GeneID" id="87892041"/>
<gene>
    <name evidence="1" type="ORF">QC761_0075400</name>
</gene>
<protein>
    <submittedName>
        <fullName evidence="1">Uncharacterized protein</fullName>
    </submittedName>
</protein>
<name>A0ABR0FC71_9PEZI</name>
<dbReference type="EMBL" id="JAFFGZ010000007">
    <property type="protein sequence ID" value="KAK4641566.1"/>
    <property type="molecule type" value="Genomic_DNA"/>
</dbReference>